<comment type="PTM">
    <text evidence="4">Topaquinone (TPQ) is generated by copper-dependent autoxidation of a specific tyrosyl residue.</text>
</comment>
<evidence type="ECO:0000256" key="1">
    <source>
        <dbReference type="ARBA" id="ARBA00001935"/>
    </source>
</evidence>
<accession>A0A9W8MMU5</accession>
<comment type="cofactor">
    <cofactor evidence="1">
        <name>Cu cation</name>
        <dbReference type="ChEBI" id="CHEBI:23378"/>
    </cofactor>
</comment>
<reference evidence="6" key="1">
    <citation type="submission" date="2022-07" db="EMBL/GenBank/DDBJ databases">
        <title>Genome Sequence of Agrocybe chaxingu.</title>
        <authorList>
            <person name="Buettner E."/>
        </authorList>
    </citation>
    <scope>NUCLEOTIDE SEQUENCE</scope>
    <source>
        <strain evidence="6">MP-N11</strain>
    </source>
</reference>
<dbReference type="InterPro" id="IPR029063">
    <property type="entry name" value="SAM-dependent_MTases_sf"/>
</dbReference>
<dbReference type="PROSITE" id="PS01165">
    <property type="entry name" value="COPPER_AMINE_OXID_2"/>
    <property type="match status" value="1"/>
</dbReference>
<keyword evidence="4" id="KW-0186">Copper</keyword>
<evidence type="ECO:0000256" key="3">
    <source>
        <dbReference type="ARBA" id="ARBA00048032"/>
    </source>
</evidence>
<dbReference type="EMBL" id="JANKHO010002864">
    <property type="protein sequence ID" value="KAJ3488074.1"/>
    <property type="molecule type" value="Genomic_DNA"/>
</dbReference>
<dbReference type="InterPro" id="IPR015798">
    <property type="entry name" value="Cu_amine_oxidase_C"/>
</dbReference>
<dbReference type="GO" id="GO:0048038">
    <property type="term" value="F:quinone binding"/>
    <property type="evidence" value="ECO:0007669"/>
    <property type="project" value="InterPro"/>
</dbReference>
<comment type="caution">
    <text evidence="6">The sequence shown here is derived from an EMBL/GenBank/DDBJ whole genome shotgun (WGS) entry which is preliminary data.</text>
</comment>
<comment type="subunit">
    <text evidence="2">Homodimer.</text>
</comment>
<dbReference type="SUPFAM" id="SSF49998">
    <property type="entry name" value="Amine oxidase catalytic domain"/>
    <property type="match status" value="1"/>
</dbReference>
<evidence type="ECO:0000256" key="2">
    <source>
        <dbReference type="ARBA" id="ARBA00011738"/>
    </source>
</evidence>
<dbReference type="InterPro" id="IPR036460">
    <property type="entry name" value="Cu_amine_oxidase_C_sf"/>
</dbReference>
<keyword evidence="4" id="KW-0560">Oxidoreductase</keyword>
<keyword evidence="7" id="KW-1185">Reference proteome</keyword>
<sequence length="226" mass="24793">MKLANAFSLLTDLRIAVQVAIVPTLTSILRNPTLLFRPYELSRVFMANVWAVFGDGVDTGGKEVKEGLITPNAYGVVLDIGAGHGHTVRYLDRARVGHYVALEPNELMHQHIRAQANAAGYHESDGMWPAGKYVPQTREEPEDSVGSWVKGQMPVEDEDILVYVTVGTTHIPRPEDWPVMPVEHLTVSFKPNSFFKANPSMDVPGTKDPLSVNAFGPNAEGQACCK</sequence>
<dbReference type="InterPro" id="IPR000269">
    <property type="entry name" value="Cu_amine_oxidase"/>
</dbReference>
<dbReference type="GO" id="GO:0005507">
    <property type="term" value="F:copper ion binding"/>
    <property type="evidence" value="ECO:0007669"/>
    <property type="project" value="InterPro"/>
</dbReference>
<dbReference type="EC" id="1.4.3.-" evidence="4"/>
<comment type="similarity">
    <text evidence="4">Belongs to the copper/topaquinone oxidase family.</text>
</comment>
<dbReference type="SUPFAM" id="SSF53335">
    <property type="entry name" value="S-adenosyl-L-methionine-dependent methyltransferases"/>
    <property type="match status" value="1"/>
</dbReference>
<comment type="cofactor">
    <cofactor evidence="4">
        <name>Cu cation</name>
        <dbReference type="ChEBI" id="CHEBI:23378"/>
    </cofactor>
    <text evidence="4">Contains 1 topaquinone per subunit.</text>
</comment>
<evidence type="ECO:0000313" key="6">
    <source>
        <dbReference type="EMBL" id="KAJ3488074.1"/>
    </source>
</evidence>
<dbReference type="PANTHER" id="PTHR10638:SF86">
    <property type="entry name" value="COPPER AMINE OXIDASE 1-RELATED"/>
    <property type="match status" value="1"/>
</dbReference>
<feature type="domain" description="Copper amine oxidase catalytic" evidence="5">
    <location>
        <begin position="122"/>
        <end position="201"/>
    </location>
</feature>
<organism evidence="6 7">
    <name type="scientific">Agrocybe chaxingu</name>
    <dbReference type="NCBI Taxonomy" id="84603"/>
    <lineage>
        <taxon>Eukaryota</taxon>
        <taxon>Fungi</taxon>
        <taxon>Dikarya</taxon>
        <taxon>Basidiomycota</taxon>
        <taxon>Agaricomycotina</taxon>
        <taxon>Agaricomycetes</taxon>
        <taxon>Agaricomycetidae</taxon>
        <taxon>Agaricales</taxon>
        <taxon>Agaricineae</taxon>
        <taxon>Strophariaceae</taxon>
        <taxon>Agrocybe</taxon>
    </lineage>
</organism>
<dbReference type="Gene3D" id="2.70.98.20">
    <property type="entry name" value="Copper amine oxidase, catalytic domain"/>
    <property type="match status" value="1"/>
</dbReference>
<dbReference type="InterPro" id="IPR049947">
    <property type="entry name" value="Cu_Am_Ox_Cu-bd"/>
</dbReference>
<protein>
    <recommendedName>
        <fullName evidence="4">Amine oxidase</fullName>
        <ecNumber evidence="4">1.4.3.-</ecNumber>
    </recommendedName>
</protein>
<dbReference type="Pfam" id="PF01179">
    <property type="entry name" value="Cu_amine_oxid"/>
    <property type="match status" value="1"/>
</dbReference>
<comment type="catalytic activity">
    <reaction evidence="3">
        <text>a primary methyl amine + O2 + H2O = an aldehyde + H2O2 + NH4(+)</text>
        <dbReference type="Rhea" id="RHEA:16153"/>
        <dbReference type="ChEBI" id="CHEBI:15377"/>
        <dbReference type="ChEBI" id="CHEBI:15379"/>
        <dbReference type="ChEBI" id="CHEBI:16240"/>
        <dbReference type="ChEBI" id="CHEBI:17478"/>
        <dbReference type="ChEBI" id="CHEBI:28938"/>
        <dbReference type="ChEBI" id="CHEBI:228804"/>
        <dbReference type="EC" id="1.4.3.21"/>
    </reaction>
</comment>
<dbReference type="GO" id="GO:0009308">
    <property type="term" value="P:amine metabolic process"/>
    <property type="evidence" value="ECO:0007669"/>
    <property type="project" value="UniProtKB-UniRule"/>
</dbReference>
<evidence type="ECO:0000313" key="7">
    <source>
        <dbReference type="Proteomes" id="UP001148786"/>
    </source>
</evidence>
<dbReference type="Proteomes" id="UP001148786">
    <property type="component" value="Unassembled WGS sequence"/>
</dbReference>
<gene>
    <name evidence="6" type="ORF">NLJ89_g11653</name>
</gene>
<dbReference type="OrthoDB" id="540004at2759"/>
<evidence type="ECO:0000256" key="4">
    <source>
        <dbReference type="RuleBase" id="RU000672"/>
    </source>
</evidence>
<dbReference type="AlphaFoldDB" id="A0A9W8MMU5"/>
<evidence type="ECO:0000259" key="5">
    <source>
        <dbReference type="Pfam" id="PF01179"/>
    </source>
</evidence>
<proteinExistence type="inferred from homology"/>
<name>A0A9W8MMU5_9AGAR</name>
<keyword evidence="4" id="KW-0479">Metal-binding</keyword>
<keyword evidence="4" id="KW-0801">TPQ</keyword>
<dbReference type="PANTHER" id="PTHR10638">
    <property type="entry name" value="COPPER AMINE OXIDASE"/>
    <property type="match status" value="1"/>
</dbReference>
<dbReference type="GO" id="GO:0008131">
    <property type="term" value="F:primary methylamine oxidase activity"/>
    <property type="evidence" value="ECO:0007669"/>
    <property type="project" value="UniProtKB-EC"/>
</dbReference>